<dbReference type="AlphaFoldDB" id="V5BKB9"/>
<evidence type="ECO:0000313" key="3">
    <source>
        <dbReference type="EMBL" id="ESS66552.1"/>
    </source>
</evidence>
<reference evidence="3 4" key="1">
    <citation type="journal article" date="2014" name="Genome Announc.">
        <title>Trypanosoma cruzi Clone Dm28c Draft Genome Sequence.</title>
        <authorList>
            <person name="Grisard E.C."/>
            <person name="Teixeira S.M."/>
            <person name="de Almeida L.G."/>
            <person name="Stoco P.H."/>
            <person name="Gerber A.L."/>
            <person name="Talavera-Lopez C."/>
            <person name="Lima O.C."/>
            <person name="Andersson B."/>
            <person name="de Vasconcelos A.T."/>
        </authorList>
    </citation>
    <scope>NUCLEOTIDE SEQUENCE [LARGE SCALE GENOMIC DNA]</scope>
    <source>
        <strain evidence="3 4">Dm28c</strain>
    </source>
</reference>
<proteinExistence type="predicted"/>
<feature type="transmembrane region" description="Helical" evidence="2">
    <location>
        <begin position="9"/>
        <end position="29"/>
    </location>
</feature>
<protein>
    <submittedName>
        <fullName evidence="3">Uncharacterized protein</fullName>
    </submittedName>
</protein>
<dbReference type="Proteomes" id="UP000017861">
    <property type="component" value="Unassembled WGS sequence"/>
</dbReference>
<keyword evidence="2" id="KW-1133">Transmembrane helix</keyword>
<evidence type="ECO:0000256" key="2">
    <source>
        <dbReference type="SAM" id="Phobius"/>
    </source>
</evidence>
<accession>V5BKB9</accession>
<evidence type="ECO:0000256" key="1">
    <source>
        <dbReference type="SAM" id="MobiDB-lite"/>
    </source>
</evidence>
<evidence type="ECO:0000313" key="4">
    <source>
        <dbReference type="Proteomes" id="UP000017861"/>
    </source>
</evidence>
<sequence>MQRVGRHDFFFLLVFTFSPIFFFLAFAVWCSHRTPMPAESLTTNHSCLRRRAAGGSWKEEDTHTHTQKKKKET</sequence>
<gene>
    <name evidence="3" type="ORF">TCDM_04791</name>
</gene>
<comment type="caution">
    <text evidence="3">The sequence shown here is derived from an EMBL/GenBank/DDBJ whole genome shotgun (WGS) entry which is preliminary data.</text>
</comment>
<keyword evidence="2" id="KW-0812">Transmembrane</keyword>
<name>V5BKB9_TRYCR</name>
<organism evidence="3 4">
    <name type="scientific">Trypanosoma cruzi Dm28c</name>
    <dbReference type="NCBI Taxonomy" id="1416333"/>
    <lineage>
        <taxon>Eukaryota</taxon>
        <taxon>Discoba</taxon>
        <taxon>Euglenozoa</taxon>
        <taxon>Kinetoplastea</taxon>
        <taxon>Metakinetoplastina</taxon>
        <taxon>Trypanosomatida</taxon>
        <taxon>Trypanosomatidae</taxon>
        <taxon>Trypanosoma</taxon>
        <taxon>Schizotrypanum</taxon>
    </lineage>
</organism>
<feature type="region of interest" description="Disordered" evidence="1">
    <location>
        <begin position="53"/>
        <end position="73"/>
    </location>
</feature>
<dbReference type="EMBL" id="AYLP01000043">
    <property type="protein sequence ID" value="ESS66552.1"/>
    <property type="molecule type" value="Genomic_DNA"/>
</dbReference>
<dbReference type="VEuPathDB" id="TriTrypDB:TCDM_04791"/>
<keyword evidence="2" id="KW-0472">Membrane</keyword>